<comment type="caution">
    <text evidence="9">The sequence shown here is derived from an EMBL/GenBank/DDBJ whole genome shotgun (WGS) entry which is preliminary data.</text>
</comment>
<evidence type="ECO:0000256" key="3">
    <source>
        <dbReference type="ARBA" id="ARBA00023015"/>
    </source>
</evidence>
<feature type="domain" description="RNA polymerase sigma-70 region 2" evidence="6">
    <location>
        <begin position="33"/>
        <end position="90"/>
    </location>
</feature>
<dbReference type="InterPro" id="IPR013324">
    <property type="entry name" value="RNA_pol_sigma_r3/r4-like"/>
</dbReference>
<accession>A0ABV6WWS3</accession>
<dbReference type="SUPFAM" id="SSF88946">
    <property type="entry name" value="Sigma2 domain of RNA polymerase sigma factors"/>
    <property type="match status" value="1"/>
</dbReference>
<dbReference type="Gene3D" id="1.10.1740.10">
    <property type="match status" value="1"/>
</dbReference>
<proteinExistence type="inferred from homology"/>
<evidence type="ECO:0000259" key="8">
    <source>
        <dbReference type="Pfam" id="PF12680"/>
    </source>
</evidence>
<dbReference type="Pfam" id="PF12680">
    <property type="entry name" value="SnoaL_2"/>
    <property type="match status" value="1"/>
</dbReference>
<evidence type="ECO:0000313" key="9">
    <source>
        <dbReference type="EMBL" id="MFC1430426.1"/>
    </source>
</evidence>
<dbReference type="SUPFAM" id="SSF88659">
    <property type="entry name" value="Sigma3 and sigma4 domains of RNA polymerase sigma factors"/>
    <property type="match status" value="1"/>
</dbReference>
<keyword evidence="3" id="KW-0805">Transcription regulation</keyword>
<dbReference type="PANTHER" id="PTHR30173">
    <property type="entry name" value="SIGMA 19 FACTOR"/>
    <property type="match status" value="1"/>
</dbReference>
<dbReference type="NCBIfam" id="TIGR02937">
    <property type="entry name" value="sigma70-ECF"/>
    <property type="match status" value="1"/>
</dbReference>
<dbReference type="Proteomes" id="UP001592530">
    <property type="component" value="Unassembled WGS sequence"/>
</dbReference>
<dbReference type="Pfam" id="PF08281">
    <property type="entry name" value="Sigma70_r4_2"/>
    <property type="match status" value="1"/>
</dbReference>
<keyword evidence="4" id="KW-0731">Sigma factor</keyword>
<dbReference type="InterPro" id="IPR014284">
    <property type="entry name" value="RNA_pol_sigma-70_dom"/>
</dbReference>
<gene>
    <name evidence="9" type="primary">sigJ</name>
    <name evidence="9" type="ORF">ACEZDB_07070</name>
</gene>
<dbReference type="Gene3D" id="1.10.10.10">
    <property type="entry name" value="Winged helix-like DNA-binding domain superfamily/Winged helix DNA-binding domain"/>
    <property type="match status" value="1"/>
</dbReference>
<protein>
    <submittedName>
        <fullName evidence="9">RNA polymerase sigma factor SigJ</fullName>
    </submittedName>
</protein>
<name>A0ABV6WWS3_9ACTN</name>
<dbReference type="Pfam" id="PF04542">
    <property type="entry name" value="Sigma70_r2"/>
    <property type="match status" value="1"/>
</dbReference>
<evidence type="ECO:0000256" key="2">
    <source>
        <dbReference type="ARBA" id="ARBA00011344"/>
    </source>
</evidence>
<feature type="domain" description="RNA polymerase sigma factor 70 region 4 type 2" evidence="7">
    <location>
        <begin position="129"/>
        <end position="179"/>
    </location>
</feature>
<reference evidence="9 10" key="1">
    <citation type="submission" date="2024-09" db="EMBL/GenBank/DDBJ databases">
        <authorList>
            <person name="Lee S.D."/>
        </authorList>
    </citation>
    <scope>NUCLEOTIDE SEQUENCE [LARGE SCALE GENOMIC DNA]</scope>
    <source>
        <strain evidence="9 10">N1-3</strain>
    </source>
</reference>
<dbReference type="RefSeq" id="WP_380550009.1">
    <property type="nucleotide sequence ID" value="NZ_JBHEZY010000002.1"/>
</dbReference>
<dbReference type="InterPro" id="IPR007627">
    <property type="entry name" value="RNA_pol_sigma70_r2"/>
</dbReference>
<dbReference type="InterPro" id="IPR013249">
    <property type="entry name" value="RNA_pol_sigma70_r4_t2"/>
</dbReference>
<evidence type="ECO:0000313" key="10">
    <source>
        <dbReference type="Proteomes" id="UP001592530"/>
    </source>
</evidence>
<evidence type="ECO:0000259" key="6">
    <source>
        <dbReference type="Pfam" id="PF04542"/>
    </source>
</evidence>
<dbReference type="PANTHER" id="PTHR30173:SF36">
    <property type="entry name" value="ECF RNA POLYMERASE SIGMA FACTOR SIGJ"/>
    <property type="match status" value="1"/>
</dbReference>
<dbReference type="NCBIfam" id="NF007214">
    <property type="entry name" value="PRK09636.1"/>
    <property type="match status" value="1"/>
</dbReference>
<comment type="subunit">
    <text evidence="2">Interacts transiently with the RNA polymerase catalytic core formed by RpoA, RpoB, RpoC and RpoZ (2 alpha, 1 beta, 1 beta' and 1 omega subunit) to form the RNA polymerase holoenzyme that can initiate transcription.</text>
</comment>
<dbReference type="CDD" id="cd06171">
    <property type="entry name" value="Sigma70_r4"/>
    <property type="match status" value="1"/>
</dbReference>
<organism evidence="9 10">
    <name type="scientific">Streptacidiphilus alkalitolerans</name>
    <dbReference type="NCBI Taxonomy" id="3342712"/>
    <lineage>
        <taxon>Bacteria</taxon>
        <taxon>Bacillati</taxon>
        <taxon>Actinomycetota</taxon>
        <taxon>Actinomycetes</taxon>
        <taxon>Kitasatosporales</taxon>
        <taxon>Streptomycetaceae</taxon>
        <taxon>Streptacidiphilus</taxon>
    </lineage>
</organism>
<evidence type="ECO:0000256" key="4">
    <source>
        <dbReference type="ARBA" id="ARBA00023082"/>
    </source>
</evidence>
<sequence length="315" mass="34008">MSDATASGSVSGEAAGDAGVAGDGGTAVFLAQRELLFSIVYNMVGSVADAEDVLQETWLAWAARLGTPGAEEIVNPRAYLVRIAVNRALARQEAIRRRREDYVGPWLPEPLATPLEPDPAVRAEAVSLAMLVVLETLTPLERVVFVLNEVFGYPHTEIAEILDRSPAAVRQLAHRARQHVQARRPRYRADPGVRQQVTERFLAAVFGGDMDALLRLLAPDVTAWVDGGGKAPAAGPRPVHGRELVARLLSRRAARRPGGMDVRYRQVNGDPSAVLFSEDSPVAAMVLELTPDGEQISGIYAVTNPDKLSNLTREA</sequence>
<keyword evidence="5" id="KW-0804">Transcription</keyword>
<dbReference type="EMBL" id="JBHEZY010000002">
    <property type="protein sequence ID" value="MFC1430426.1"/>
    <property type="molecule type" value="Genomic_DNA"/>
</dbReference>
<dbReference type="InterPro" id="IPR032710">
    <property type="entry name" value="NTF2-like_dom_sf"/>
</dbReference>
<dbReference type="InterPro" id="IPR052704">
    <property type="entry name" value="ECF_Sigma-70_Domain"/>
</dbReference>
<dbReference type="InterPro" id="IPR037401">
    <property type="entry name" value="SnoaL-like"/>
</dbReference>
<evidence type="ECO:0000256" key="1">
    <source>
        <dbReference type="ARBA" id="ARBA00010641"/>
    </source>
</evidence>
<comment type="similarity">
    <text evidence="1">Belongs to the sigma-70 factor family. ECF subfamily.</text>
</comment>
<evidence type="ECO:0000259" key="7">
    <source>
        <dbReference type="Pfam" id="PF08281"/>
    </source>
</evidence>
<dbReference type="SUPFAM" id="SSF54427">
    <property type="entry name" value="NTF2-like"/>
    <property type="match status" value="1"/>
</dbReference>
<dbReference type="Gene3D" id="3.10.450.50">
    <property type="match status" value="1"/>
</dbReference>
<evidence type="ECO:0000256" key="5">
    <source>
        <dbReference type="ARBA" id="ARBA00023163"/>
    </source>
</evidence>
<dbReference type="InterPro" id="IPR013325">
    <property type="entry name" value="RNA_pol_sigma_r2"/>
</dbReference>
<dbReference type="InterPro" id="IPR036388">
    <property type="entry name" value="WH-like_DNA-bd_sf"/>
</dbReference>
<feature type="domain" description="SnoaL-like" evidence="8">
    <location>
        <begin position="199"/>
        <end position="276"/>
    </location>
</feature>